<comment type="similarity">
    <text evidence="2">Belongs to the type-I restriction system S methylase family.</text>
</comment>
<reference evidence="7 8" key="1">
    <citation type="submission" date="2018-04" db="EMBL/GenBank/DDBJ databases">
        <title>Pelagivirga bohaiensis gen. nov., sp. nov., a bacterium isolated from the Bohai Sea.</title>
        <authorList>
            <person name="Ji X."/>
        </authorList>
    </citation>
    <scope>NUCLEOTIDE SEQUENCE [LARGE SCALE GENOMIC DNA]</scope>
    <source>
        <strain evidence="7 8">BH-SD16</strain>
    </source>
</reference>
<comment type="similarity">
    <text evidence="1">Belongs to the N(4)/N(6)-methyltransferase family.</text>
</comment>
<evidence type="ECO:0000256" key="3">
    <source>
        <dbReference type="ARBA" id="ARBA00022747"/>
    </source>
</evidence>
<dbReference type="InterPro" id="IPR044946">
    <property type="entry name" value="Restrct_endonuc_typeI_TRD_sf"/>
</dbReference>
<evidence type="ECO:0000313" key="8">
    <source>
        <dbReference type="Proteomes" id="UP000244817"/>
    </source>
</evidence>
<dbReference type="Gene3D" id="3.90.220.20">
    <property type="entry name" value="DNA methylase specificity domains"/>
    <property type="match status" value="1"/>
</dbReference>
<comment type="caution">
    <text evidence="7">The sequence shown here is derived from an EMBL/GenBank/DDBJ whole genome shotgun (WGS) entry which is preliminary data.</text>
</comment>
<dbReference type="OrthoDB" id="7728395at2"/>
<dbReference type="GO" id="GO:0008170">
    <property type="term" value="F:N-methyltransferase activity"/>
    <property type="evidence" value="ECO:0007669"/>
    <property type="project" value="InterPro"/>
</dbReference>
<dbReference type="RefSeq" id="WP_108642116.1">
    <property type="nucleotide sequence ID" value="NZ_QCYG01000012.1"/>
</dbReference>
<dbReference type="GO" id="GO:0009307">
    <property type="term" value="P:DNA restriction-modification system"/>
    <property type="evidence" value="ECO:0007669"/>
    <property type="project" value="UniProtKB-KW"/>
</dbReference>
<dbReference type="SUPFAM" id="SSF53335">
    <property type="entry name" value="S-adenosyl-L-methionine-dependent methyltransferases"/>
    <property type="match status" value="1"/>
</dbReference>
<evidence type="ECO:0000313" key="7">
    <source>
        <dbReference type="EMBL" id="PVA05269.1"/>
    </source>
</evidence>
<feature type="domain" description="Type I restriction modification DNA specificity" evidence="5">
    <location>
        <begin position="429"/>
        <end position="533"/>
    </location>
</feature>
<dbReference type="InterPro" id="IPR000055">
    <property type="entry name" value="Restrct_endonuc_typeI_TRD"/>
</dbReference>
<dbReference type="EMBL" id="QCYG01000012">
    <property type="protein sequence ID" value="PVA05269.1"/>
    <property type="molecule type" value="Genomic_DNA"/>
</dbReference>
<keyword evidence="3" id="KW-0680">Restriction system</keyword>
<keyword evidence="4" id="KW-0238">DNA-binding</keyword>
<proteinExistence type="inferred from homology"/>
<name>A0A2T7FSX4_9RHOB</name>
<accession>A0A2T7FSX4</accession>
<dbReference type="SUPFAM" id="SSF116734">
    <property type="entry name" value="DNA methylase specificity domain"/>
    <property type="match status" value="1"/>
</dbReference>
<sequence length="575" mass="63220">MKIQDLLRSTRGQMGEMDAFRALLKIAANLRTGSHSTHGLRQGPLIRTSEPLHMLEAAAKVLNDADPAIRFEAISDFLDDTSHLESGDFWIRKDACDQILQLLDRASTVRFSYSAALRPCLTHAYHGVLEGTKRRLTFCSPDPDDSHLLYDLLDVLELGATVSIVTGQPWAREELGDDLVEIVFPPLGGQRPKICELPNDTLGSLGLVKSNGGRLSAESIAIADALTHSRGHAIISLSDGALFRMVGAEPVARRNLVDSGRLRAILGAPPGIMFGGTIIKTNLIIIAPRNMHQEQIRLCDLGHPVLAQKVRRGRSEIKPGVDWSALLESARPEDRTLVRDVDIEEIYGNNLALLPDRYLNVDAKERLDEFLQKSDVAELQELVDMIRPLSMTEDDGGAYILNEASPADVNVRGYIKLPSRTITVDRAKYNKASNQQLRAGDVLLSIKGNIGIASLVPEDVPREGESEIWTAGQSMMILRPKKRIGISSLALFEYLSNATVQEYLKSLAGGATIQNLAMKDLKSFPVAVPDDEAVDAVEVGFTRRQAIFDQIEALEAKVGSVQEQTWPHNQLKREG</sequence>
<dbReference type="InterPro" id="IPR029063">
    <property type="entry name" value="SAM-dependent_MTases_sf"/>
</dbReference>
<dbReference type="Pfam" id="PF01420">
    <property type="entry name" value="Methylase_S"/>
    <property type="match status" value="1"/>
</dbReference>
<dbReference type="GO" id="GO:0003677">
    <property type="term" value="F:DNA binding"/>
    <property type="evidence" value="ECO:0007669"/>
    <property type="project" value="UniProtKB-KW"/>
</dbReference>
<dbReference type="Proteomes" id="UP000244817">
    <property type="component" value="Unassembled WGS sequence"/>
</dbReference>
<evidence type="ECO:0008006" key="9">
    <source>
        <dbReference type="Google" id="ProtNLM"/>
    </source>
</evidence>
<gene>
    <name evidence="7" type="ORF">DC363_15725</name>
</gene>
<protein>
    <recommendedName>
        <fullName evidence="9">DNA methylase adenine-specific domain-containing protein</fullName>
    </recommendedName>
</protein>
<dbReference type="InterPro" id="IPR003356">
    <property type="entry name" value="DNA_methylase_A-5"/>
</dbReference>
<organism evidence="7 8">
    <name type="scientific">Thalassorhabdomicrobium marinisediminis</name>
    <dbReference type="NCBI Taxonomy" id="2170577"/>
    <lineage>
        <taxon>Bacteria</taxon>
        <taxon>Pseudomonadati</taxon>
        <taxon>Pseudomonadota</taxon>
        <taxon>Alphaproteobacteria</taxon>
        <taxon>Rhodobacterales</taxon>
        <taxon>Paracoccaceae</taxon>
        <taxon>Thalassorhabdomicrobium</taxon>
    </lineage>
</organism>
<dbReference type="Gene3D" id="3.40.50.150">
    <property type="entry name" value="Vaccinia Virus protein VP39"/>
    <property type="match status" value="1"/>
</dbReference>
<dbReference type="Pfam" id="PF02384">
    <property type="entry name" value="N6_Mtase"/>
    <property type="match status" value="1"/>
</dbReference>
<evidence type="ECO:0000259" key="6">
    <source>
        <dbReference type="Pfam" id="PF02384"/>
    </source>
</evidence>
<dbReference type="AlphaFoldDB" id="A0A2T7FSX4"/>
<evidence type="ECO:0000259" key="5">
    <source>
        <dbReference type="Pfam" id="PF01420"/>
    </source>
</evidence>
<evidence type="ECO:0000256" key="2">
    <source>
        <dbReference type="ARBA" id="ARBA00010923"/>
    </source>
</evidence>
<keyword evidence="8" id="KW-1185">Reference proteome</keyword>
<feature type="domain" description="DNA methylase adenine-specific" evidence="6">
    <location>
        <begin position="227"/>
        <end position="364"/>
    </location>
</feature>
<evidence type="ECO:0000256" key="4">
    <source>
        <dbReference type="ARBA" id="ARBA00023125"/>
    </source>
</evidence>
<evidence type="ECO:0000256" key="1">
    <source>
        <dbReference type="ARBA" id="ARBA00006594"/>
    </source>
</evidence>